<comment type="subcellular location">
    <subcellularLocation>
        <location evidence="1 11">Cell outer membrane</location>
        <topology evidence="1 11">Multi-pass membrane protein</topology>
    </subcellularLocation>
</comment>
<dbReference type="Gene3D" id="2.40.170.20">
    <property type="entry name" value="TonB-dependent receptor, beta-barrel domain"/>
    <property type="match status" value="1"/>
</dbReference>
<evidence type="ECO:0000313" key="17">
    <source>
        <dbReference type="Proteomes" id="UP000252558"/>
    </source>
</evidence>
<keyword evidence="4 11" id="KW-1134">Transmembrane beta strand</keyword>
<dbReference type="Proteomes" id="UP000252558">
    <property type="component" value="Unassembled WGS sequence"/>
</dbReference>
<dbReference type="SUPFAM" id="SSF56935">
    <property type="entry name" value="Porins"/>
    <property type="match status" value="1"/>
</dbReference>
<gene>
    <name evidence="16" type="ORF">DU002_10130</name>
</gene>
<dbReference type="GO" id="GO:0015344">
    <property type="term" value="F:siderophore uptake transmembrane transporter activity"/>
    <property type="evidence" value="ECO:0007669"/>
    <property type="project" value="TreeGrafter"/>
</dbReference>
<dbReference type="Gene3D" id="2.170.130.10">
    <property type="entry name" value="TonB-dependent receptor, plug domain"/>
    <property type="match status" value="1"/>
</dbReference>
<dbReference type="PANTHER" id="PTHR30069">
    <property type="entry name" value="TONB-DEPENDENT OUTER MEMBRANE RECEPTOR"/>
    <property type="match status" value="1"/>
</dbReference>
<evidence type="ECO:0000256" key="3">
    <source>
        <dbReference type="ARBA" id="ARBA00022448"/>
    </source>
</evidence>
<keyword evidence="8 11" id="KW-0472">Membrane</keyword>
<evidence type="ECO:0000256" key="4">
    <source>
        <dbReference type="ARBA" id="ARBA00022452"/>
    </source>
</evidence>
<keyword evidence="3 11" id="KW-0813">Transport</keyword>
<evidence type="ECO:0000256" key="6">
    <source>
        <dbReference type="ARBA" id="ARBA00022729"/>
    </source>
</evidence>
<evidence type="ECO:0000256" key="1">
    <source>
        <dbReference type="ARBA" id="ARBA00004571"/>
    </source>
</evidence>
<dbReference type="InterPro" id="IPR039426">
    <property type="entry name" value="TonB-dep_rcpt-like"/>
</dbReference>
<evidence type="ECO:0000259" key="14">
    <source>
        <dbReference type="Pfam" id="PF00593"/>
    </source>
</evidence>
<evidence type="ECO:0000256" key="5">
    <source>
        <dbReference type="ARBA" id="ARBA00022692"/>
    </source>
</evidence>
<dbReference type="InterPro" id="IPR000531">
    <property type="entry name" value="Beta-barrel_TonB"/>
</dbReference>
<keyword evidence="17" id="KW-1185">Reference proteome</keyword>
<evidence type="ECO:0000256" key="7">
    <source>
        <dbReference type="ARBA" id="ARBA00023077"/>
    </source>
</evidence>
<evidence type="ECO:0000313" key="16">
    <source>
        <dbReference type="EMBL" id="RCU49974.1"/>
    </source>
</evidence>
<evidence type="ECO:0000256" key="2">
    <source>
        <dbReference type="ARBA" id="ARBA00008143"/>
    </source>
</evidence>
<name>A0A368NJZ9_9GAMM</name>
<evidence type="ECO:0000259" key="15">
    <source>
        <dbReference type="Pfam" id="PF07715"/>
    </source>
</evidence>
<protein>
    <submittedName>
        <fullName evidence="16">Uncharacterized protein</fullName>
    </submittedName>
</protein>
<keyword evidence="9" id="KW-0675">Receptor</keyword>
<evidence type="ECO:0000256" key="8">
    <source>
        <dbReference type="ARBA" id="ARBA00023136"/>
    </source>
</evidence>
<organism evidence="16 17">
    <name type="scientific">Corallincola holothuriorum</name>
    <dbReference type="NCBI Taxonomy" id="2282215"/>
    <lineage>
        <taxon>Bacteria</taxon>
        <taxon>Pseudomonadati</taxon>
        <taxon>Pseudomonadota</taxon>
        <taxon>Gammaproteobacteria</taxon>
        <taxon>Alteromonadales</taxon>
        <taxon>Psychromonadaceae</taxon>
        <taxon>Corallincola</taxon>
    </lineage>
</organism>
<evidence type="ECO:0000256" key="10">
    <source>
        <dbReference type="ARBA" id="ARBA00023237"/>
    </source>
</evidence>
<dbReference type="InterPro" id="IPR012910">
    <property type="entry name" value="Plug_dom"/>
</dbReference>
<dbReference type="PROSITE" id="PS52016">
    <property type="entry name" value="TONB_DEPENDENT_REC_3"/>
    <property type="match status" value="1"/>
</dbReference>
<proteinExistence type="inferred from homology"/>
<dbReference type="OrthoDB" id="9815954at2"/>
<feature type="domain" description="TonB-dependent receptor plug" evidence="15">
    <location>
        <begin position="61"/>
        <end position="165"/>
    </location>
</feature>
<dbReference type="GO" id="GO:0044718">
    <property type="term" value="P:siderophore transmembrane transport"/>
    <property type="evidence" value="ECO:0007669"/>
    <property type="project" value="TreeGrafter"/>
</dbReference>
<accession>A0A368NJZ9</accession>
<dbReference type="PANTHER" id="PTHR30069:SF29">
    <property type="entry name" value="HEMOGLOBIN AND HEMOGLOBIN-HAPTOGLOBIN-BINDING PROTEIN 1-RELATED"/>
    <property type="match status" value="1"/>
</dbReference>
<comment type="caution">
    <text evidence="16">The sequence shown here is derived from an EMBL/GenBank/DDBJ whole genome shotgun (WGS) entry which is preliminary data.</text>
</comment>
<keyword evidence="10 11" id="KW-0998">Cell outer membrane</keyword>
<keyword evidence="7 12" id="KW-0798">TonB box</keyword>
<keyword evidence="6 13" id="KW-0732">Signal</keyword>
<sequence length="732" mass="82590">MPNRSTLSLICAAILLGQPTAYAEEDPLDLETLFELDVSQLMQIGVSGTASATPTIERLDPASVTTITQQMINDSETRSLFDLLEVYVPNFHYLPHHWEAKHMGMRGIMGDRDDKYLLLVNGRIMNERTHFGALSERDLPMMGDIHRIDVIRGPGSVVYGPGAVSMVINIRTENFYNYSGDQVIAKVGAVEEFQSVEIKKGIRLDETSGIYLYGGISNYKGADQSDSPVVYGLSDTTPWGDELVAGADSNLNHPRNNAQHRDLPKLKLHLNYQKENFDAWLRYTRGGEEMPWSHKVVLESPNGFAPADLQQEDLTTQSVGYQQLTLTMDYKDKIDDTLWVDYRFSADSFDYERKLFNTDLPDNPPENHREDEFLASVIASWLPLPDHALAIGGTASYERWGRESPGYPDADPVSFVLGEMPEWETYSYGLMIEHQWTINDQFTSFLGLRVDEDQYTDSMWSPRAALIYTPTDIDTVKLIASRSVRKNNAEELRLQHQGGENSDPEELKSIELVYQRQASGALLYSASAFFNDIEVIGIDTNTLRSDKVAEYRVGGLELELSYHTETWDIRASHSYTKLSSFDAEEGKSQKISAEPFGYGDDLSQWSNHISKLAASWQFDTALKFNGALRVFWDYQGSQDYIDYTVDQRAASEDGNSSSTALTDPGYTDSTDWAVFLDLGAHYQLAPQHSVSLQGYNLMGLFDDDFNKRLYVINVGNYRADAASFALNYRYDF</sequence>
<dbReference type="RefSeq" id="WP_114338261.1">
    <property type="nucleotide sequence ID" value="NZ_QPID01000005.1"/>
</dbReference>
<dbReference type="GO" id="GO:0009279">
    <property type="term" value="C:cell outer membrane"/>
    <property type="evidence" value="ECO:0007669"/>
    <property type="project" value="UniProtKB-SubCell"/>
</dbReference>
<evidence type="ECO:0000256" key="9">
    <source>
        <dbReference type="ARBA" id="ARBA00023170"/>
    </source>
</evidence>
<dbReference type="EMBL" id="QPID01000005">
    <property type="protein sequence ID" value="RCU49974.1"/>
    <property type="molecule type" value="Genomic_DNA"/>
</dbReference>
<dbReference type="Pfam" id="PF00593">
    <property type="entry name" value="TonB_dep_Rec_b-barrel"/>
    <property type="match status" value="1"/>
</dbReference>
<dbReference type="InterPro" id="IPR036942">
    <property type="entry name" value="Beta-barrel_TonB_sf"/>
</dbReference>
<evidence type="ECO:0000256" key="13">
    <source>
        <dbReference type="SAM" id="SignalP"/>
    </source>
</evidence>
<feature type="signal peptide" evidence="13">
    <location>
        <begin position="1"/>
        <end position="23"/>
    </location>
</feature>
<evidence type="ECO:0000256" key="11">
    <source>
        <dbReference type="PROSITE-ProRule" id="PRU01360"/>
    </source>
</evidence>
<comment type="similarity">
    <text evidence="2">Belongs to the TonB-dependent receptor family. Hemoglobin/haptoglobin binding protein subfamily.</text>
</comment>
<reference evidence="16 17" key="1">
    <citation type="submission" date="2018-07" db="EMBL/GenBank/DDBJ databases">
        <title>Corallincola holothuriorum sp. nov., a new facultative anaerobe isolated from sea cucumber Apostichopus japonicus.</title>
        <authorList>
            <person name="Xia H."/>
        </authorList>
    </citation>
    <scope>NUCLEOTIDE SEQUENCE [LARGE SCALE GENOMIC DNA]</scope>
    <source>
        <strain evidence="16 17">C4</strain>
    </source>
</reference>
<feature type="domain" description="TonB-dependent receptor-like beta-barrel" evidence="14">
    <location>
        <begin position="289"/>
        <end position="697"/>
    </location>
</feature>
<evidence type="ECO:0000256" key="12">
    <source>
        <dbReference type="RuleBase" id="RU003357"/>
    </source>
</evidence>
<feature type="chain" id="PRO_5016942815" evidence="13">
    <location>
        <begin position="24"/>
        <end position="732"/>
    </location>
</feature>
<dbReference type="AlphaFoldDB" id="A0A368NJZ9"/>
<dbReference type="Pfam" id="PF07715">
    <property type="entry name" value="Plug"/>
    <property type="match status" value="1"/>
</dbReference>
<dbReference type="InterPro" id="IPR037066">
    <property type="entry name" value="Plug_dom_sf"/>
</dbReference>
<keyword evidence="5 11" id="KW-0812">Transmembrane</keyword>